<organism evidence="1 2">
    <name type="scientific">Enterovibrio gelatinilyticus</name>
    <dbReference type="NCBI Taxonomy" id="2899819"/>
    <lineage>
        <taxon>Bacteria</taxon>
        <taxon>Pseudomonadati</taxon>
        <taxon>Pseudomonadota</taxon>
        <taxon>Gammaproteobacteria</taxon>
        <taxon>Vibrionales</taxon>
        <taxon>Vibrionaceae</taxon>
        <taxon>Enterovibrio</taxon>
    </lineage>
</organism>
<accession>A0ABT5R3W7</accession>
<dbReference type="Proteomes" id="UP001149400">
    <property type="component" value="Unassembled WGS sequence"/>
</dbReference>
<keyword evidence="2" id="KW-1185">Reference proteome</keyword>
<comment type="caution">
    <text evidence="1">The sequence shown here is derived from an EMBL/GenBank/DDBJ whole genome shotgun (WGS) entry which is preliminary data.</text>
</comment>
<proteinExistence type="predicted"/>
<evidence type="ECO:0000313" key="2">
    <source>
        <dbReference type="Proteomes" id="UP001149400"/>
    </source>
</evidence>
<evidence type="ECO:0008006" key="3">
    <source>
        <dbReference type="Google" id="ProtNLM"/>
    </source>
</evidence>
<name>A0ABT5R3W7_9GAMM</name>
<reference evidence="1" key="1">
    <citation type="submission" date="2021-12" db="EMBL/GenBank/DDBJ databases">
        <title>Enterovibrio ZSDZ35 sp. nov. and Enterovibrio ZSDZ42 sp. nov., isolated from coastal seawater in Qingdao.</title>
        <authorList>
            <person name="Zhang P."/>
        </authorList>
    </citation>
    <scope>NUCLEOTIDE SEQUENCE</scope>
    <source>
        <strain evidence="1">ZSDZ42</strain>
    </source>
</reference>
<gene>
    <name evidence="1" type="ORF">LRP50_13760</name>
</gene>
<dbReference type="EMBL" id="JAJUBC010000015">
    <property type="protein sequence ID" value="MDD1794202.1"/>
    <property type="molecule type" value="Genomic_DNA"/>
</dbReference>
<dbReference type="RefSeq" id="WP_274165036.1">
    <property type="nucleotide sequence ID" value="NZ_JAJUBC010000015.1"/>
</dbReference>
<sequence length="139" mass="15443">MTGSYDLFLGKTYQTLLTDASFLSLIGGNVPEVIDEGVDRFYIISNARNAEFVFCRQDETLMLILFKASSDGSFPNGLSTAMSAKGVHEILGIPVEVHEKKKMPVFGTVPSWERFSNGLRVTYSLDSGTVEDIRYSMKQ</sequence>
<evidence type="ECO:0000313" key="1">
    <source>
        <dbReference type="EMBL" id="MDD1794202.1"/>
    </source>
</evidence>
<protein>
    <recommendedName>
        <fullName evidence="3">Pyocin immunity protein</fullName>
    </recommendedName>
</protein>